<dbReference type="InterPro" id="IPR012910">
    <property type="entry name" value="Plug_dom"/>
</dbReference>
<dbReference type="Gene3D" id="2.60.40.1120">
    <property type="entry name" value="Carboxypeptidase-like, regulatory domain"/>
    <property type="match status" value="1"/>
</dbReference>
<dbReference type="Gene3D" id="2.40.170.20">
    <property type="entry name" value="TonB-dependent receptor, beta-barrel domain"/>
    <property type="match status" value="1"/>
</dbReference>
<keyword evidence="7 8" id="KW-0998">Cell outer membrane</keyword>
<evidence type="ECO:0000256" key="6">
    <source>
        <dbReference type="ARBA" id="ARBA00023136"/>
    </source>
</evidence>
<dbReference type="InterPro" id="IPR039426">
    <property type="entry name" value="TonB-dep_rcpt-like"/>
</dbReference>
<evidence type="ECO:0000259" key="10">
    <source>
        <dbReference type="Pfam" id="PF00593"/>
    </source>
</evidence>
<keyword evidence="2 8" id="KW-0813">Transport</keyword>
<evidence type="ECO:0000256" key="5">
    <source>
        <dbReference type="ARBA" id="ARBA00023077"/>
    </source>
</evidence>
<gene>
    <name evidence="12" type="ORF">ACFQHR_02830</name>
</gene>
<comment type="caution">
    <text evidence="12">The sequence shown here is derived from an EMBL/GenBank/DDBJ whole genome shotgun (WGS) entry which is preliminary data.</text>
</comment>
<evidence type="ECO:0000256" key="8">
    <source>
        <dbReference type="PROSITE-ProRule" id="PRU01360"/>
    </source>
</evidence>
<dbReference type="RefSeq" id="WP_204377704.1">
    <property type="nucleotide sequence ID" value="NZ_LRML01000009.1"/>
</dbReference>
<feature type="domain" description="TonB-dependent receptor-like beta-barrel" evidence="10">
    <location>
        <begin position="409"/>
        <end position="1029"/>
    </location>
</feature>
<dbReference type="Gene3D" id="2.170.130.10">
    <property type="entry name" value="TonB-dependent receptor, plug domain"/>
    <property type="match status" value="1"/>
</dbReference>
<evidence type="ECO:0000259" key="11">
    <source>
        <dbReference type="Pfam" id="PF07715"/>
    </source>
</evidence>
<evidence type="ECO:0000256" key="9">
    <source>
        <dbReference type="RuleBase" id="RU003357"/>
    </source>
</evidence>
<dbReference type="Pfam" id="PF13715">
    <property type="entry name" value="CarbopepD_reg_2"/>
    <property type="match status" value="1"/>
</dbReference>
<keyword evidence="3 8" id="KW-1134">Transmembrane beta strand</keyword>
<keyword evidence="13" id="KW-1185">Reference proteome</keyword>
<comment type="subcellular location">
    <subcellularLocation>
        <location evidence="1 8">Cell outer membrane</location>
        <topology evidence="1 8">Multi-pass membrane protein</topology>
    </subcellularLocation>
</comment>
<dbReference type="EMBL" id="JBHSYQ010000003">
    <property type="protein sequence ID" value="MFC6996539.1"/>
    <property type="molecule type" value="Genomic_DNA"/>
</dbReference>
<dbReference type="InterPro" id="IPR036942">
    <property type="entry name" value="Beta-barrel_TonB_sf"/>
</dbReference>
<dbReference type="InterPro" id="IPR037066">
    <property type="entry name" value="Plug_dom_sf"/>
</dbReference>
<evidence type="ECO:0000256" key="3">
    <source>
        <dbReference type="ARBA" id="ARBA00022452"/>
    </source>
</evidence>
<accession>A0ABW2DIK7</accession>
<keyword evidence="5 9" id="KW-0798">TonB box</keyword>
<dbReference type="NCBIfam" id="TIGR04056">
    <property type="entry name" value="OMP_RagA_SusC"/>
    <property type="match status" value="1"/>
</dbReference>
<dbReference type="InterPro" id="IPR023996">
    <property type="entry name" value="TonB-dep_OMP_SusC/RagA"/>
</dbReference>
<evidence type="ECO:0000256" key="4">
    <source>
        <dbReference type="ARBA" id="ARBA00022692"/>
    </source>
</evidence>
<evidence type="ECO:0000313" key="12">
    <source>
        <dbReference type="EMBL" id="MFC6996539.1"/>
    </source>
</evidence>
<proteinExistence type="inferred from homology"/>
<dbReference type="SUPFAM" id="SSF56935">
    <property type="entry name" value="Porins"/>
    <property type="match status" value="1"/>
</dbReference>
<dbReference type="NCBIfam" id="TIGR04057">
    <property type="entry name" value="SusC_RagA_signa"/>
    <property type="match status" value="1"/>
</dbReference>
<dbReference type="InterPro" id="IPR000531">
    <property type="entry name" value="Beta-barrel_TonB"/>
</dbReference>
<organism evidence="12 13">
    <name type="scientific">Rufibacter roseus</name>
    <dbReference type="NCBI Taxonomy" id="1567108"/>
    <lineage>
        <taxon>Bacteria</taxon>
        <taxon>Pseudomonadati</taxon>
        <taxon>Bacteroidota</taxon>
        <taxon>Cytophagia</taxon>
        <taxon>Cytophagales</taxon>
        <taxon>Hymenobacteraceae</taxon>
        <taxon>Rufibacter</taxon>
    </lineage>
</organism>
<dbReference type="Proteomes" id="UP001596405">
    <property type="component" value="Unassembled WGS sequence"/>
</dbReference>
<keyword evidence="6 8" id="KW-0472">Membrane</keyword>
<protein>
    <submittedName>
        <fullName evidence="12">SusC/RagA family TonB-linked outer membrane protein</fullName>
    </submittedName>
</protein>
<dbReference type="Pfam" id="PF07715">
    <property type="entry name" value="Plug"/>
    <property type="match status" value="1"/>
</dbReference>
<dbReference type="Pfam" id="PF00593">
    <property type="entry name" value="TonB_dep_Rec_b-barrel"/>
    <property type="match status" value="1"/>
</dbReference>
<evidence type="ECO:0000256" key="1">
    <source>
        <dbReference type="ARBA" id="ARBA00004571"/>
    </source>
</evidence>
<reference evidence="13" key="1">
    <citation type="journal article" date="2019" name="Int. J. Syst. Evol. Microbiol.">
        <title>The Global Catalogue of Microorganisms (GCM) 10K type strain sequencing project: providing services to taxonomists for standard genome sequencing and annotation.</title>
        <authorList>
            <consortium name="The Broad Institute Genomics Platform"/>
            <consortium name="The Broad Institute Genome Sequencing Center for Infectious Disease"/>
            <person name="Wu L."/>
            <person name="Ma J."/>
        </authorList>
    </citation>
    <scope>NUCLEOTIDE SEQUENCE [LARGE SCALE GENOMIC DNA]</scope>
    <source>
        <strain evidence="13">CGMCC 4.7393</strain>
    </source>
</reference>
<sequence length="1076" mass="118993">MSFLIAQAGFAQSKTITGRVTSADDGSPLIGVSVVVKGTTNGASTDVNGGYSIEAAQGSTLVFSYIGMLPQEQTVGTGSTINVAMRSDAKVMEEVVVVGYGTQMKSNVTGAISTVDPAVLDSRPVPDVARGLQGTVPGLTITTASGQIGATPSIKLRAFTGTLTGTGGAQPLILVDNVEIPDLQMINPDDIESISVLKDAASSSIYGARGAWGVILITTKSGKRGAPARVTYSNNFSWSKPTQIPEIAPSVEGAEVAFLARRRVDPSATLISAAGVRVDETAIQKMREYREQYGDGSQFGLEMVEGRDYEIREGGVFFYRPWDVNDLFIKEWAPQQTHNLSVSGGSDKTNYNLSASYLGQQGVYKVNPDNFKRYTINMGVNTSVTDWLDIRGKFLYSRTTLTAPFMFSSATYDYWHYLYRWPAISPYGTINGRPFRNAITEVQQAKMNETNENFNRINVGATFKPVKGLTVDVDYTYGRKNDDDKQVGGSITALNHWNGITQSNEIAYQTYTSSAFDRVSYSNWWNNRHTGRAFATYSVDVNQHAFKFILGGDVEQYENWYLHARNTGLMDPNAGELSLTNGTTPIIGGAHGNWATLGTFGRFNYAFKNKYLLELNARYDGSSRLSPTTRWGFFPSMSAGYVLTEEPFMEFARPVLSFLKVRGSWGSIGNENTSVGNIYSIMPKVNSGWLIAGVNQPTAGTPQPFDAALTWETVTTLDFGLDTRFFNDRFGIGFDWYRRTTSDMFAPGLEMPSTFGTTAPRRNFGELRTQGWEFAVDFKHAFGNGLNINATAVLSDFQEKIISYPAGRLITNNYEGRTLGEIWGYETDRFFTEDDFQKDADGNIITVRGVPQLIDGIPDQTFLQSGALRFGPGDVKYKDLNGDGKIDQGDNSIDNPGDKKVIGNTTPRYQYSLRLGADFKGIDFSMFLQGVGARDYWATGQMYLPGWRAHEAWYTHQLDYWTPENPNAFYPRPTQMTEASVFNFQPQTKYLLDLSYLRVKNVQLGYTIPKVITTKAKIQRLRVYLSGENVFTFDNLNGVPIDPEINVTSANLNDQTGVGRVYPYRTSYSVGVQITL</sequence>
<evidence type="ECO:0000256" key="7">
    <source>
        <dbReference type="ARBA" id="ARBA00023237"/>
    </source>
</evidence>
<dbReference type="SUPFAM" id="SSF49464">
    <property type="entry name" value="Carboxypeptidase regulatory domain-like"/>
    <property type="match status" value="1"/>
</dbReference>
<dbReference type="PROSITE" id="PS52016">
    <property type="entry name" value="TONB_DEPENDENT_REC_3"/>
    <property type="match status" value="1"/>
</dbReference>
<evidence type="ECO:0000256" key="2">
    <source>
        <dbReference type="ARBA" id="ARBA00022448"/>
    </source>
</evidence>
<feature type="domain" description="TonB-dependent receptor plug" evidence="11">
    <location>
        <begin position="105"/>
        <end position="214"/>
    </location>
</feature>
<dbReference type="InterPro" id="IPR023997">
    <property type="entry name" value="TonB-dep_OMP_SusC/RagA_CS"/>
</dbReference>
<dbReference type="InterPro" id="IPR008969">
    <property type="entry name" value="CarboxyPept-like_regulatory"/>
</dbReference>
<comment type="similarity">
    <text evidence="8 9">Belongs to the TonB-dependent receptor family.</text>
</comment>
<name>A0ABW2DIK7_9BACT</name>
<evidence type="ECO:0000313" key="13">
    <source>
        <dbReference type="Proteomes" id="UP001596405"/>
    </source>
</evidence>
<keyword evidence="4 8" id="KW-0812">Transmembrane</keyword>